<evidence type="ECO:0000313" key="1">
    <source>
        <dbReference type="EMBL" id="SBV91560.1"/>
    </source>
</evidence>
<organism evidence="1">
    <name type="scientific">uncultured delta proteobacterium</name>
    <dbReference type="NCBI Taxonomy" id="34034"/>
    <lineage>
        <taxon>Bacteria</taxon>
        <taxon>Deltaproteobacteria</taxon>
        <taxon>environmental samples</taxon>
    </lineage>
</organism>
<dbReference type="AlphaFoldDB" id="A0A212IWL1"/>
<reference evidence="1" key="1">
    <citation type="submission" date="2016-04" db="EMBL/GenBank/DDBJ databases">
        <authorList>
            <person name="Evans L.H."/>
            <person name="Alamgir A."/>
            <person name="Owens N."/>
            <person name="Weber N.D."/>
            <person name="Virtaneva K."/>
            <person name="Barbian K."/>
            <person name="Babar A."/>
            <person name="Rosenke K."/>
        </authorList>
    </citation>
    <scope>NUCLEOTIDE SEQUENCE</scope>
    <source>
        <strain evidence="1">86</strain>
    </source>
</reference>
<sequence>MSINKRIVADYFVKSHFSRPRLTLRLFMDKP</sequence>
<gene>
    <name evidence="1" type="ORF">KL86DPRO_10212</name>
</gene>
<proteinExistence type="predicted"/>
<protein>
    <submittedName>
        <fullName evidence="1">Uncharacterized protein</fullName>
    </submittedName>
</protein>
<dbReference type="EMBL" id="FLUQ01000001">
    <property type="protein sequence ID" value="SBV91560.1"/>
    <property type="molecule type" value="Genomic_DNA"/>
</dbReference>
<name>A0A212IWL1_9DELT</name>
<accession>A0A212IWL1</accession>